<accession>A0A6L9SG27</accession>
<dbReference type="SUPFAM" id="SSF55781">
    <property type="entry name" value="GAF domain-like"/>
    <property type="match status" value="1"/>
</dbReference>
<dbReference type="Gene3D" id="3.30.450.40">
    <property type="match status" value="1"/>
</dbReference>
<dbReference type="AlphaFoldDB" id="A0A6L9SG27"/>
<keyword evidence="2" id="KW-0804">Transcription</keyword>
<evidence type="ECO:0000313" key="4">
    <source>
        <dbReference type="EMBL" id="NEE03030.1"/>
    </source>
</evidence>
<dbReference type="PROSITE" id="PS50921">
    <property type="entry name" value="ANTAR"/>
    <property type="match status" value="1"/>
</dbReference>
<dbReference type="EMBL" id="JAAGOA010000018">
    <property type="protein sequence ID" value="NEE03030.1"/>
    <property type="molecule type" value="Genomic_DNA"/>
</dbReference>
<dbReference type="Pfam" id="PF03861">
    <property type="entry name" value="ANTAR"/>
    <property type="match status" value="1"/>
</dbReference>
<dbReference type="InterPro" id="IPR029016">
    <property type="entry name" value="GAF-like_dom_sf"/>
</dbReference>
<keyword evidence="1" id="KW-0805">Transcription regulation</keyword>
<dbReference type="GO" id="GO:0003723">
    <property type="term" value="F:RNA binding"/>
    <property type="evidence" value="ECO:0007669"/>
    <property type="project" value="InterPro"/>
</dbReference>
<gene>
    <name evidence="4" type="ORF">G1H10_22970</name>
</gene>
<evidence type="ECO:0000313" key="5">
    <source>
        <dbReference type="Proteomes" id="UP000475214"/>
    </source>
</evidence>
<dbReference type="InterPro" id="IPR036388">
    <property type="entry name" value="WH-like_DNA-bd_sf"/>
</dbReference>
<keyword evidence="5" id="KW-1185">Reference proteome</keyword>
<dbReference type="SMART" id="SM01012">
    <property type="entry name" value="ANTAR"/>
    <property type="match status" value="1"/>
</dbReference>
<evidence type="ECO:0000256" key="1">
    <source>
        <dbReference type="ARBA" id="ARBA00023015"/>
    </source>
</evidence>
<dbReference type="Gene3D" id="1.10.10.10">
    <property type="entry name" value="Winged helix-like DNA-binding domain superfamily/Winged helix DNA-binding domain"/>
    <property type="match status" value="1"/>
</dbReference>
<organism evidence="4 5">
    <name type="scientific">Phytoactinopolyspora halotolerans</name>
    <dbReference type="NCBI Taxonomy" id="1981512"/>
    <lineage>
        <taxon>Bacteria</taxon>
        <taxon>Bacillati</taxon>
        <taxon>Actinomycetota</taxon>
        <taxon>Actinomycetes</taxon>
        <taxon>Jiangellales</taxon>
        <taxon>Jiangellaceae</taxon>
        <taxon>Phytoactinopolyspora</taxon>
    </lineage>
</organism>
<evidence type="ECO:0000256" key="2">
    <source>
        <dbReference type="ARBA" id="ARBA00023163"/>
    </source>
</evidence>
<proteinExistence type="predicted"/>
<comment type="caution">
    <text evidence="4">The sequence shown here is derived from an EMBL/GenBank/DDBJ whole genome shotgun (WGS) entry which is preliminary data.</text>
</comment>
<reference evidence="4 5" key="1">
    <citation type="submission" date="2020-02" db="EMBL/GenBank/DDBJ databases">
        <authorList>
            <person name="Li X.-J."/>
            <person name="Han X.-M."/>
        </authorList>
    </citation>
    <scope>NUCLEOTIDE SEQUENCE [LARGE SCALE GENOMIC DNA]</scope>
    <source>
        <strain evidence="4 5">CCTCC AB 2017055</strain>
    </source>
</reference>
<dbReference type="SMART" id="SM00065">
    <property type="entry name" value="GAF"/>
    <property type="match status" value="1"/>
</dbReference>
<dbReference type="Pfam" id="PF13185">
    <property type="entry name" value="GAF_2"/>
    <property type="match status" value="1"/>
</dbReference>
<protein>
    <submittedName>
        <fullName evidence="4">GAF and ANTAR domain-containing protein</fullName>
    </submittedName>
</protein>
<feature type="domain" description="ANTAR" evidence="3">
    <location>
        <begin position="156"/>
        <end position="217"/>
    </location>
</feature>
<dbReference type="Proteomes" id="UP000475214">
    <property type="component" value="Unassembled WGS sequence"/>
</dbReference>
<dbReference type="PIRSF" id="PIRSF036625">
    <property type="entry name" value="GAF_ANTAR"/>
    <property type="match status" value="1"/>
</dbReference>
<name>A0A6L9SG27_9ACTN</name>
<evidence type="ECO:0000259" key="3">
    <source>
        <dbReference type="PROSITE" id="PS50921"/>
    </source>
</evidence>
<dbReference type="InterPro" id="IPR005561">
    <property type="entry name" value="ANTAR"/>
</dbReference>
<sequence length="224" mass="24352">MTESVSTQLATFARELHGEEGIGDTVRMMLEHASALTGCAQASVILGRRPTAEMIRASAPQAHLAAIAQVDLGEGPDVSAMSSQTLVVAEDIAADVRWRHWTPIVTDLGLGRAVSVRLGTQDEALGTLSLYSTFAKRFDAERLATLSLYAQHAAVAIATARRRAALRRAMDDRNLIGQAQGILVERHGLDAEEAYAMLQQYSRSRHVRLRDGADQVVSRRYSLS</sequence>
<dbReference type="RefSeq" id="WP_163742100.1">
    <property type="nucleotide sequence ID" value="NZ_JAAGOA010000018.1"/>
</dbReference>
<dbReference type="InterPro" id="IPR003018">
    <property type="entry name" value="GAF"/>
</dbReference>
<dbReference type="InterPro" id="IPR012074">
    <property type="entry name" value="GAF_ANTAR"/>
</dbReference>